<gene>
    <name evidence="2" type="ORF">DSTB1V02_LOCUS11590</name>
</gene>
<feature type="region of interest" description="Disordered" evidence="1">
    <location>
        <begin position="1215"/>
        <end position="1377"/>
    </location>
</feature>
<name>A0A7R9ACU2_9CRUS</name>
<organism evidence="2">
    <name type="scientific">Darwinula stevensoni</name>
    <dbReference type="NCBI Taxonomy" id="69355"/>
    <lineage>
        <taxon>Eukaryota</taxon>
        <taxon>Metazoa</taxon>
        <taxon>Ecdysozoa</taxon>
        <taxon>Arthropoda</taxon>
        <taxon>Crustacea</taxon>
        <taxon>Oligostraca</taxon>
        <taxon>Ostracoda</taxon>
        <taxon>Podocopa</taxon>
        <taxon>Podocopida</taxon>
        <taxon>Darwinulocopina</taxon>
        <taxon>Darwinuloidea</taxon>
        <taxon>Darwinulidae</taxon>
        <taxon>Darwinula</taxon>
    </lineage>
</organism>
<evidence type="ECO:0000313" key="2">
    <source>
        <dbReference type="EMBL" id="CAD7251828.1"/>
    </source>
</evidence>
<evidence type="ECO:0000313" key="3">
    <source>
        <dbReference type="Proteomes" id="UP000677054"/>
    </source>
</evidence>
<proteinExistence type="predicted"/>
<keyword evidence="3" id="KW-1185">Reference proteome</keyword>
<dbReference type="EMBL" id="LR903375">
    <property type="protein sequence ID" value="CAD7251828.1"/>
    <property type="molecule type" value="Genomic_DNA"/>
</dbReference>
<dbReference type="OrthoDB" id="5976022at2759"/>
<sequence length="1377" mass="154981">MVKLFVTDYDPTIEDSYIQHTEIDGQWYRRSNVYHQCSLHIPNMNLGRMATLPSAKEKVENLKAHLKQGDVEAALGLLVGLTDDLKKLDDEERQGRLVVAVIHAAYHDYLECLTPDSAHETPETTFNTLIVPPYVALICTVIRFAATATKCNIHNLLLFCGKTLVFCKKLQLPVPVQKSMIQLVISELSSTITAHVKEVDRAVIVKLARLSGDFCCLVTSDDKGYQTLYAIRSLLADLDTKSSLFDVIGYLQRLLDLVIGFFQLTDKEEKLSAVFGPSGMIKDVYNALADGDKWASESLLAFNNLLLQAVQMWQKELNKNNWTDIVKNMVSSAGSIENLISAFKNLGLLLRPPQEANKQADSVRSIHATRVYDILLSITQMHWKTLPNRPENIEHHVKEILCLMGLCSEALGSCKDNVDKNVLAEMDIFDRNAFFHAQLYLKWQMPTAVTQACKTCLHLLDEFPQIERTVKNYVHFLYMMADAQLLLEDEKSFLCTLTEALQWSVESVPFMMGPWKRLKKVNPIWQEKSLLDVMEDLGVLSLISDSDAANILIEELRQSIDRCIINKGLLDSNLRFSKPLKMTDGQQILFVLTFSEAAFCISEFNSEPILALLQESLELQCEDAILRAENNLWLYLWKEKQHQQMLEASNLMPDKITVRLQKAVLGEEQNKDDVCGVAPSYTSLSLGAHVDRLRHLDSALQILRKLDEQGVLKEEEGTGMFGKLHLVALHLLSHGHVTRASDTLLLRLHLALQLDDPTKILQAGIDILDQCPWKLEEPWSIISTLEAQLEKCSGSVDKLRLSLLVGKAKICFYTGKTKKGFQALDQVFRDPYLEQHTYSSSRIEAKALILLSKYLLIPMGTLPKSLQPLARCYQLIFTPEVALTNAFRTLAGCLKAIAKEKTGVKPEDVYETVLVFINCSLEVGEWYVSLSLPREIRAYTREALFFTQRAGYSLPTGKLLALAGRADLLCEKEDETTEKLHCISDILSMESRANPTPKIMQTCSREASLSAKKTPRLGPVTVRQSGSMSDDDDSFVIPSLVSNMKYVSLKDSTDDSCTMSPSSLFLKPEEPKYLEAMLQHNCSHSSDCILCENVLLRSLIVDAVLIQVDLYVMKKCFDDALKIIKQAETIFTSQQGFQAALITLHKLRVVVMSGELKLRKEEPESALASVNEGMKLFHSLQYHPGLVLEHYRTLHLQLELLSRQCQRVIQEGKEKKEKKQLQQHLALPSKGGKKPDKGVKEMLEKRHTGMKSPFRNLAHRSNTPPSTGKSMLFQSPPQAPPRERRIHGGLVRATPEKTLDEPILDASPVTLEPEAEEEPKTPENLARVKVTYGKGRKKSRSLSSPPSDHVVLPQLPVVYQDPPAPARPSARSRVRRK</sequence>
<feature type="compositionally biased region" description="Basic and acidic residues" evidence="1">
    <location>
        <begin position="1233"/>
        <end position="1247"/>
    </location>
</feature>
<evidence type="ECO:0000256" key="1">
    <source>
        <dbReference type="SAM" id="MobiDB-lite"/>
    </source>
</evidence>
<dbReference type="EMBL" id="CAJPEV010003858">
    <property type="protein sequence ID" value="CAG0900686.1"/>
    <property type="molecule type" value="Genomic_DNA"/>
</dbReference>
<dbReference type="Proteomes" id="UP000677054">
    <property type="component" value="Unassembled WGS sequence"/>
</dbReference>
<reference evidence="2" key="1">
    <citation type="submission" date="2020-11" db="EMBL/GenBank/DDBJ databases">
        <authorList>
            <person name="Tran Van P."/>
        </authorList>
    </citation>
    <scope>NUCLEOTIDE SEQUENCE</scope>
</reference>
<feature type="compositionally biased region" description="Polar residues" evidence="1">
    <location>
        <begin position="1259"/>
        <end position="1276"/>
    </location>
</feature>
<accession>A0A7R9ACU2</accession>
<protein>
    <submittedName>
        <fullName evidence="2">Uncharacterized protein</fullName>
    </submittedName>
</protein>